<evidence type="ECO:0000256" key="6">
    <source>
        <dbReference type="ARBA" id="ARBA00023157"/>
    </source>
</evidence>
<evidence type="ECO:0000256" key="7">
    <source>
        <dbReference type="ARBA" id="ARBA00023180"/>
    </source>
</evidence>
<feature type="compositionally biased region" description="Low complexity" evidence="9">
    <location>
        <begin position="139"/>
        <end position="150"/>
    </location>
</feature>
<dbReference type="InterPro" id="IPR016140">
    <property type="entry name" value="Bifunc_inhib/LTP/seed_store"/>
</dbReference>
<dbReference type="SUPFAM" id="SSF47699">
    <property type="entry name" value="Bifunctional inhibitor/lipid-transfer protein/seed storage 2S albumin"/>
    <property type="match status" value="1"/>
</dbReference>
<dbReference type="InterPro" id="IPR036312">
    <property type="entry name" value="Bifun_inhib/LTP/seed_sf"/>
</dbReference>
<dbReference type="Proteomes" id="UP000504609">
    <property type="component" value="Unplaced"/>
</dbReference>
<evidence type="ECO:0000256" key="5">
    <source>
        <dbReference type="ARBA" id="ARBA00022729"/>
    </source>
</evidence>
<evidence type="ECO:0000259" key="11">
    <source>
        <dbReference type="SMART" id="SM00499"/>
    </source>
</evidence>
<dbReference type="PANTHER" id="PTHR33044">
    <property type="entry name" value="BIFUNCTIONAL INHIBITOR/LIPID-TRANSFER PROTEIN/SEED STORAGE 2S ALBUMIN SUPERFAMILY PROTEIN-RELATED"/>
    <property type="match status" value="1"/>
</dbReference>
<dbReference type="Pfam" id="PF14368">
    <property type="entry name" value="LTP_2"/>
    <property type="match status" value="1"/>
</dbReference>
<evidence type="ECO:0000256" key="8">
    <source>
        <dbReference type="ARBA" id="ARBA00023288"/>
    </source>
</evidence>
<evidence type="ECO:0000256" key="9">
    <source>
        <dbReference type="SAM" id="MobiDB-lite"/>
    </source>
</evidence>
<keyword evidence="7" id="KW-0325">Glycoprotein</keyword>
<evidence type="ECO:0000256" key="4">
    <source>
        <dbReference type="ARBA" id="ARBA00022622"/>
    </source>
</evidence>
<comment type="subcellular location">
    <subcellularLocation>
        <location evidence="1">Cell membrane</location>
        <topology evidence="1">Lipid-anchor</topology>
        <topology evidence="1">GPI-anchor</topology>
    </subcellularLocation>
</comment>
<dbReference type="KEGG" id="cmos:111437366"/>
<sequence>MRIFLRNQPPKKVKQPQQMGIESALFLLLVAFGMSHESVAQSAGCTTALISLSPCLTYITGSGGSSTSTAPSSSCCSRLATVVQSQPQCLCSALNGGAAVSLGVTINRTRALGLPAACSVQTPPPSRCNDANGAAAAPAISPISSPGNSPSDDEELGEAPTTRETTFPSEVDSKYVPNNRRNPESGGRSLIKTPFYDLTVVGLLLTALL</sequence>
<reference evidence="13" key="1">
    <citation type="submission" date="2025-08" db="UniProtKB">
        <authorList>
            <consortium name="RefSeq"/>
        </authorList>
    </citation>
    <scope>IDENTIFICATION</scope>
    <source>
        <tissue evidence="13">Young leaves</tissue>
    </source>
</reference>
<evidence type="ECO:0000256" key="2">
    <source>
        <dbReference type="ARBA" id="ARBA00009748"/>
    </source>
</evidence>
<keyword evidence="12" id="KW-1185">Reference proteome</keyword>
<keyword evidence="6" id="KW-1015">Disulfide bond</keyword>
<evidence type="ECO:0000256" key="3">
    <source>
        <dbReference type="ARBA" id="ARBA00022475"/>
    </source>
</evidence>
<keyword evidence="8" id="KW-0449">Lipoprotein</keyword>
<name>A0A6J1EXB7_CUCMO</name>
<dbReference type="CDD" id="cd00010">
    <property type="entry name" value="AAI_LTSS"/>
    <property type="match status" value="1"/>
</dbReference>
<comment type="similarity">
    <text evidence="2">Belongs to the plant LTP family.</text>
</comment>
<keyword evidence="4" id="KW-0472">Membrane</keyword>
<dbReference type="Gene3D" id="1.10.110.10">
    <property type="entry name" value="Plant lipid-transfer and hydrophobic proteins"/>
    <property type="match status" value="1"/>
</dbReference>
<dbReference type="GO" id="GO:0005886">
    <property type="term" value="C:plasma membrane"/>
    <property type="evidence" value="ECO:0007669"/>
    <property type="project" value="UniProtKB-SubCell"/>
</dbReference>
<keyword evidence="3" id="KW-1003">Cell membrane</keyword>
<keyword evidence="5 10" id="KW-0732">Signal</keyword>
<feature type="region of interest" description="Disordered" evidence="9">
    <location>
        <begin position="139"/>
        <end position="189"/>
    </location>
</feature>
<dbReference type="RefSeq" id="XP_022931068.1">
    <property type="nucleotide sequence ID" value="XM_023075300.1"/>
</dbReference>
<proteinExistence type="inferred from homology"/>
<evidence type="ECO:0000256" key="10">
    <source>
        <dbReference type="SAM" id="SignalP"/>
    </source>
</evidence>
<feature type="signal peptide" evidence="10">
    <location>
        <begin position="1"/>
        <end position="40"/>
    </location>
</feature>
<feature type="domain" description="Bifunctional inhibitor/plant lipid transfer protein/seed storage helical" evidence="11">
    <location>
        <begin position="45"/>
        <end position="128"/>
    </location>
</feature>
<evidence type="ECO:0000313" key="13">
    <source>
        <dbReference type="RefSeq" id="XP_022931068.1"/>
    </source>
</evidence>
<keyword evidence="4" id="KW-0336">GPI-anchor</keyword>
<dbReference type="AlphaFoldDB" id="A0A6J1EXB7"/>
<dbReference type="GeneID" id="111437366"/>
<protein>
    <submittedName>
        <fullName evidence="13">Non-specific lipid-transfer protein-like protein At2g13820</fullName>
    </submittedName>
</protein>
<dbReference type="InterPro" id="IPR043325">
    <property type="entry name" value="LTSS"/>
</dbReference>
<gene>
    <name evidence="13" type="primary">LOC111437366</name>
</gene>
<organism evidence="12 13">
    <name type="scientific">Cucurbita moschata</name>
    <name type="common">Winter crookneck squash</name>
    <name type="synonym">Cucurbita pepo var. moschata</name>
    <dbReference type="NCBI Taxonomy" id="3662"/>
    <lineage>
        <taxon>Eukaryota</taxon>
        <taxon>Viridiplantae</taxon>
        <taxon>Streptophyta</taxon>
        <taxon>Embryophyta</taxon>
        <taxon>Tracheophyta</taxon>
        <taxon>Spermatophyta</taxon>
        <taxon>Magnoliopsida</taxon>
        <taxon>eudicotyledons</taxon>
        <taxon>Gunneridae</taxon>
        <taxon>Pentapetalae</taxon>
        <taxon>rosids</taxon>
        <taxon>fabids</taxon>
        <taxon>Cucurbitales</taxon>
        <taxon>Cucurbitaceae</taxon>
        <taxon>Cucurbiteae</taxon>
        <taxon>Cucurbita</taxon>
    </lineage>
</organism>
<dbReference type="FunFam" id="1.10.110.10:FF:000001">
    <property type="entry name" value="Bifunctional inhibitor/lipid-transfer protein/seed storage 2S albumin superfamily protein"/>
    <property type="match status" value="1"/>
</dbReference>
<dbReference type="GO" id="GO:0098552">
    <property type="term" value="C:side of membrane"/>
    <property type="evidence" value="ECO:0007669"/>
    <property type="project" value="UniProtKB-KW"/>
</dbReference>
<accession>A0A6J1EXB7</accession>
<evidence type="ECO:0000313" key="12">
    <source>
        <dbReference type="Proteomes" id="UP000504609"/>
    </source>
</evidence>
<evidence type="ECO:0000256" key="1">
    <source>
        <dbReference type="ARBA" id="ARBA00004609"/>
    </source>
</evidence>
<dbReference type="SMART" id="SM00499">
    <property type="entry name" value="AAI"/>
    <property type="match status" value="1"/>
</dbReference>
<feature type="chain" id="PRO_5026736912" evidence="10">
    <location>
        <begin position="41"/>
        <end position="209"/>
    </location>
</feature>